<dbReference type="InterPro" id="IPR013783">
    <property type="entry name" value="Ig-like_fold"/>
</dbReference>
<dbReference type="OMA" id="NIDDPGI"/>
<reference evidence="2 3" key="1">
    <citation type="submission" date="2018-12" db="EMBL/GenBank/DDBJ databases">
        <title>Genome analysis provides insights into bioremediation potentialities of Halogeometricum borinquense strain N11.</title>
        <authorList>
            <person name="Najjari A."/>
            <person name="Youssef N."/>
            <person name="Fhoula I."/>
            <person name="Ben Dhia O."/>
            <person name="Mahjoubi M."/>
            <person name="Ouzari H.I."/>
            <person name="Cherif A."/>
        </authorList>
    </citation>
    <scope>NUCLEOTIDE SEQUENCE [LARGE SCALE GENOMIC DNA]</scope>
    <source>
        <strain evidence="2 3">N11</strain>
    </source>
</reference>
<evidence type="ECO:0000313" key="3">
    <source>
        <dbReference type="Proteomes" id="UP000294028"/>
    </source>
</evidence>
<gene>
    <name evidence="2" type="ORF">ELS19_13590</name>
</gene>
<dbReference type="Gene3D" id="2.60.40.10">
    <property type="entry name" value="Immunoglobulins"/>
    <property type="match status" value="1"/>
</dbReference>
<dbReference type="EMBL" id="RZHH01000002">
    <property type="protein sequence ID" value="RYJ14886.1"/>
    <property type="molecule type" value="Genomic_DNA"/>
</dbReference>
<dbReference type="RefSeq" id="WP_006055625.1">
    <property type="nucleotide sequence ID" value="NZ_RZHH01000002.1"/>
</dbReference>
<dbReference type="GeneID" id="9992054"/>
<accession>A0A482TEV5</accession>
<dbReference type="AlphaFoldDB" id="A0A482TEV5"/>
<evidence type="ECO:0000256" key="1">
    <source>
        <dbReference type="SAM" id="MobiDB-lite"/>
    </source>
</evidence>
<organism evidence="2 3">
    <name type="scientific">Halogeometricum borinquense</name>
    <dbReference type="NCBI Taxonomy" id="60847"/>
    <lineage>
        <taxon>Archaea</taxon>
        <taxon>Methanobacteriati</taxon>
        <taxon>Methanobacteriota</taxon>
        <taxon>Stenosarchaea group</taxon>
        <taxon>Halobacteria</taxon>
        <taxon>Halobacteriales</taxon>
        <taxon>Haloferacaceae</taxon>
        <taxon>Halogeometricum</taxon>
    </lineage>
</organism>
<feature type="region of interest" description="Disordered" evidence="1">
    <location>
        <begin position="413"/>
        <end position="435"/>
    </location>
</feature>
<feature type="compositionally biased region" description="Acidic residues" evidence="1">
    <location>
        <begin position="417"/>
        <end position="435"/>
    </location>
</feature>
<evidence type="ECO:0000313" key="2">
    <source>
        <dbReference type="EMBL" id="RYJ14886.1"/>
    </source>
</evidence>
<name>A0A482TEV5_9EURY</name>
<comment type="caution">
    <text evidence="2">The sequence shown here is derived from an EMBL/GenBank/DDBJ whole genome shotgun (WGS) entry which is preliminary data.</text>
</comment>
<sequence>MKRRHNLLLVALVVLSAIPAAAAVPAVDSGNTAAAAAENTSAAAAQEKTKANYTRLFIDAEDSYRDAKPGETLEYTVTVKNGEEESVEVNPHLVTTPMSEYPMEKKWVSIDGPSSIDAGETAKYTVSVEIPEDVETADYRGRVAFTDETVTYPGRPARPIHSTHISADVWREPTVKILSDTYVNGQVKAGDSFTREVVIENTGDSAVPLSPEVKTERRHCRGHCPNKLNPSWIDIDSPSQVAAGEKATVSVTVSPPENADRGRYDTEINLGLKDPNREEGNDYWQRIDANFVVWTQPSEPFETSFQVSDETDNLSLTLMPERYNADNSDEVSFDVEFVSPDGEVVNAERVRVTDSGHVDLGDRRSPRASQQDGEYAVRSGGQEFVYRVDEPAAGEWTLRVMPENTMSFQYDLTREEASEEATNEPADETANETSD</sequence>
<proteinExistence type="predicted"/>
<dbReference type="Proteomes" id="UP000294028">
    <property type="component" value="Unassembled WGS sequence"/>
</dbReference>
<protein>
    <submittedName>
        <fullName evidence="2">Uncharacterized protein</fullName>
    </submittedName>
</protein>